<dbReference type="GO" id="GO:0006261">
    <property type="term" value="P:DNA-templated DNA replication"/>
    <property type="evidence" value="ECO:0007669"/>
    <property type="project" value="InterPro"/>
</dbReference>
<dbReference type="InterPro" id="IPR001098">
    <property type="entry name" value="DNA-dir_DNA_pol_A_palm_dom"/>
</dbReference>
<accession>A0AAX4QGA2</accession>
<dbReference type="InterPro" id="IPR036844">
    <property type="entry name" value="Hint_dom_sf"/>
</dbReference>
<reference evidence="5" key="1">
    <citation type="submission" date="2024-03" db="EMBL/GenBank/DDBJ databases">
        <authorList>
            <person name="Lin W."/>
            <person name="Li D."/>
            <person name="Tong Y."/>
        </authorList>
    </citation>
    <scope>NUCLEOTIDE SEQUENCE</scope>
</reference>
<organism evidence="5 6">
    <name type="scientific">Microcystis phage Mvi-JY20</name>
    <dbReference type="NCBI Taxonomy" id="3128146"/>
    <lineage>
        <taxon>Viruses</taxon>
        <taxon>Duplodnaviria</taxon>
        <taxon>Heunggongvirae</taxon>
        <taxon>Uroviricota</taxon>
        <taxon>Caudoviricetes</taxon>
    </lineage>
</organism>
<dbReference type="Gene3D" id="3.30.420.10">
    <property type="entry name" value="Ribonuclease H-like superfamily/Ribonuclease H"/>
    <property type="match status" value="1"/>
</dbReference>
<dbReference type="Gene3D" id="3.40.470.10">
    <property type="entry name" value="Uracil-DNA glycosylase-like domain"/>
    <property type="match status" value="1"/>
</dbReference>
<sequence>MKPIAPAGPEDAPLLIVSSAPCDEELRHKSAGHGLGYELLLDALHDVGIDTKNVRYCHAYPELRARGTLTQAQLDKWKEFLRLECAGRECVVALGKSAAYATGILGTFKATNVRKGRKLKVQHEEDQDAITMLYSDDLFFLEKEPEKTPKFAEHFEVVRRILTKQPLKLPRVTITYIEKPEDVNALYLAIRATPKRLAAYDYEADTLNATIATPACLAFCLGKCEDGSYNVWVWVNEDKLVPRYDHKTQKRFKRIWKEFFMRARRKFKLIAHNRAYDDWITKAYFKLDDSFKGSTHDTMIQSWSVDNSTRNGLKEIARQLGYPDYDAKIDALVSEVSSRRGRVLTHPDDFRTLERFNYKPVLTETTLKNGKVKRTYKWPKEADKKLAAWSLIDTPTLVRYCAYDTVMTWKSHVKFYKTICNEDLRDSYEFRMKISDRAIASMQRGFWVDVDLNRKWHRELKEIIADAEHKMRRRLEAMEFDSEFVDAFNPQSGAHLMRVLFGPSVKVPKIDIDRFADNFCSRHRILPSQLEFDAFENEINKIHAEVYNTKAFRQQILLGAPMSNEALKKAIKAKTLKLQSFQGLDVPFTEAPVYYNGMYTPTVFTKTGIPSTAKAVLENYLSQNPEDEFLSLLLIHRRASKILSTFVDGIYDKLDNQHILRSFLNVIGTNSGRCSSCVRAGTLVETSEGLKPIESLKQGDLVLGHDGKYHECLRDAFKKPDSHFYRVTTASGASVACTLAHRFNTPDGWKRLSELSVHSEVIVYTNTPTGATFTTDRIVSIEKLEYGTPWDITVADAESYCAQGFVHHNSSPNSQNFIKYLRGQCQPRAGYKFVEFDLSQAEIRVIAALSKDKALQAALYAADNDKSGQKNDYGLKPDVHTQVAATIYKKEWLHVTPNERRAAKTVVFGMVYGMTAKRLAFTLECDYDEAAQIIVDFFAAFPDVKRWLEHQAELTRKAPYYVYTAWGTRRTVKNGLSKFKAVRAAAERVAGNMPVQGTAGEYTLWLIDRILELAEENELDVHFLNTTHDSGTFEVLEAHVEAFTALIYQAANEPAPRPQIAKVKFVVDVEVNMYWSGEPNLAKAIDPKLADKKAGVRWELINLDLLDPDDRKDLEEIGFAA</sequence>
<dbReference type="CDD" id="cd00081">
    <property type="entry name" value="Hint"/>
    <property type="match status" value="1"/>
</dbReference>
<dbReference type="InterPro" id="IPR012337">
    <property type="entry name" value="RNaseH-like_sf"/>
</dbReference>
<keyword evidence="1" id="KW-0235">DNA replication</keyword>
<feature type="domain" description="DNA-directed DNA polymerase family A palm" evidence="4">
    <location>
        <begin position="821"/>
        <end position="1039"/>
    </location>
</feature>
<dbReference type="GO" id="GO:0003677">
    <property type="term" value="F:DNA binding"/>
    <property type="evidence" value="ECO:0007669"/>
    <property type="project" value="InterPro"/>
</dbReference>
<dbReference type="InterPro" id="IPR003587">
    <property type="entry name" value="Hint_dom_N"/>
</dbReference>
<evidence type="ECO:0000256" key="1">
    <source>
        <dbReference type="ARBA" id="ARBA00022705"/>
    </source>
</evidence>
<dbReference type="SMART" id="SM00482">
    <property type="entry name" value="POLAc"/>
    <property type="match status" value="1"/>
</dbReference>
<dbReference type="PANTHER" id="PTHR10133">
    <property type="entry name" value="DNA POLYMERASE I"/>
    <property type="match status" value="1"/>
</dbReference>
<evidence type="ECO:0000259" key="4">
    <source>
        <dbReference type="SMART" id="SM00482"/>
    </source>
</evidence>
<dbReference type="Pfam" id="PF00476">
    <property type="entry name" value="DNA_pol_A"/>
    <property type="match status" value="1"/>
</dbReference>
<dbReference type="InterPro" id="IPR036397">
    <property type="entry name" value="RNaseH_sf"/>
</dbReference>
<dbReference type="InterPro" id="IPR036895">
    <property type="entry name" value="Uracil-DNA_glycosylase-like_sf"/>
</dbReference>
<dbReference type="InterPro" id="IPR006141">
    <property type="entry name" value="Intein_N"/>
</dbReference>
<dbReference type="GO" id="GO:0039693">
    <property type="term" value="P:viral DNA genome replication"/>
    <property type="evidence" value="ECO:0007669"/>
    <property type="project" value="UniProtKB-KW"/>
</dbReference>
<protein>
    <recommendedName>
        <fullName evidence="7">DNA-directed DNA polymerase</fullName>
    </recommendedName>
</protein>
<evidence type="ECO:0000256" key="2">
    <source>
        <dbReference type="ARBA" id="ARBA00023109"/>
    </source>
</evidence>
<name>A0AAX4QGA2_9CAUD</name>
<dbReference type="SMART" id="SM00306">
    <property type="entry name" value="HintN"/>
    <property type="match status" value="1"/>
</dbReference>
<dbReference type="Gene3D" id="1.20.1060.10">
    <property type="entry name" value="Taq DNA Polymerase, Chain T, domain 4"/>
    <property type="match status" value="1"/>
</dbReference>
<dbReference type="EMBL" id="PP438412">
    <property type="protein sequence ID" value="XAI95532.1"/>
    <property type="molecule type" value="Genomic_DNA"/>
</dbReference>
<evidence type="ECO:0008006" key="7">
    <source>
        <dbReference type="Google" id="ProtNLM"/>
    </source>
</evidence>
<dbReference type="Gene3D" id="1.10.150.20">
    <property type="entry name" value="5' to 3' exonuclease, C-terminal subdomain"/>
    <property type="match status" value="1"/>
</dbReference>
<keyword evidence="2" id="KW-1194">Viral DNA replication</keyword>
<dbReference type="Proteomes" id="UP001459105">
    <property type="component" value="Segment"/>
</dbReference>
<dbReference type="GO" id="GO:0003887">
    <property type="term" value="F:DNA-directed DNA polymerase activity"/>
    <property type="evidence" value="ECO:0007669"/>
    <property type="project" value="InterPro"/>
</dbReference>
<dbReference type="InterPro" id="IPR002298">
    <property type="entry name" value="DNA_polymerase_A"/>
</dbReference>
<dbReference type="Gene3D" id="3.30.70.370">
    <property type="match status" value="1"/>
</dbReference>
<dbReference type="PROSITE" id="PS50817">
    <property type="entry name" value="INTEIN_N_TER"/>
    <property type="match status" value="1"/>
</dbReference>
<dbReference type="SUPFAM" id="SSF52141">
    <property type="entry name" value="Uracil-DNA glycosylase-like"/>
    <property type="match status" value="1"/>
</dbReference>
<evidence type="ECO:0000259" key="3">
    <source>
        <dbReference type="SMART" id="SM00306"/>
    </source>
</evidence>
<dbReference type="SUPFAM" id="SSF51294">
    <property type="entry name" value="Hedgehog/intein (Hint) domain"/>
    <property type="match status" value="1"/>
</dbReference>
<evidence type="ECO:0000313" key="5">
    <source>
        <dbReference type="EMBL" id="XAI95532.1"/>
    </source>
</evidence>
<dbReference type="SUPFAM" id="SSF56672">
    <property type="entry name" value="DNA/RNA polymerases"/>
    <property type="match status" value="1"/>
</dbReference>
<dbReference type="Gene3D" id="2.170.16.10">
    <property type="entry name" value="Hedgehog/Intein (Hint) domain"/>
    <property type="match status" value="1"/>
</dbReference>
<proteinExistence type="predicted"/>
<feature type="domain" description="Hint" evidence="3">
    <location>
        <begin position="675"/>
        <end position="765"/>
    </location>
</feature>
<dbReference type="SUPFAM" id="SSF53098">
    <property type="entry name" value="Ribonuclease H-like"/>
    <property type="match status" value="1"/>
</dbReference>
<dbReference type="PANTHER" id="PTHR10133:SF27">
    <property type="entry name" value="DNA POLYMERASE NU"/>
    <property type="match status" value="1"/>
</dbReference>
<dbReference type="GO" id="GO:0006302">
    <property type="term" value="P:double-strand break repair"/>
    <property type="evidence" value="ECO:0007669"/>
    <property type="project" value="TreeGrafter"/>
</dbReference>
<dbReference type="InterPro" id="IPR043502">
    <property type="entry name" value="DNA/RNA_pol_sf"/>
</dbReference>
<dbReference type="GO" id="GO:0016539">
    <property type="term" value="P:intein-mediated protein splicing"/>
    <property type="evidence" value="ECO:0007669"/>
    <property type="project" value="InterPro"/>
</dbReference>
<evidence type="ECO:0000313" key="6">
    <source>
        <dbReference type="Proteomes" id="UP001459105"/>
    </source>
</evidence>